<dbReference type="OrthoDB" id="5147353at2759"/>
<evidence type="ECO:0000256" key="1">
    <source>
        <dbReference type="SAM" id="Phobius"/>
    </source>
</evidence>
<proteinExistence type="predicted"/>
<name>A0A0A1TEA3_9HYPO</name>
<feature type="transmembrane region" description="Helical" evidence="1">
    <location>
        <begin position="12"/>
        <end position="31"/>
    </location>
</feature>
<keyword evidence="1" id="KW-1133">Transmembrane helix</keyword>
<organism evidence="2 3">
    <name type="scientific">[Torrubiella] hemipterigena</name>
    <dbReference type="NCBI Taxonomy" id="1531966"/>
    <lineage>
        <taxon>Eukaryota</taxon>
        <taxon>Fungi</taxon>
        <taxon>Dikarya</taxon>
        <taxon>Ascomycota</taxon>
        <taxon>Pezizomycotina</taxon>
        <taxon>Sordariomycetes</taxon>
        <taxon>Hypocreomycetidae</taxon>
        <taxon>Hypocreales</taxon>
        <taxon>Clavicipitaceae</taxon>
        <taxon>Clavicipitaceae incertae sedis</taxon>
        <taxon>'Torrubiella' clade</taxon>
    </lineage>
</organism>
<feature type="transmembrane region" description="Helical" evidence="1">
    <location>
        <begin position="169"/>
        <end position="189"/>
    </location>
</feature>
<keyword evidence="1" id="KW-0472">Membrane</keyword>
<dbReference type="HOGENOM" id="CLU_858383_0_0_1"/>
<dbReference type="Proteomes" id="UP000039046">
    <property type="component" value="Unassembled WGS sequence"/>
</dbReference>
<reference evidence="2 3" key="1">
    <citation type="journal article" date="2015" name="Genome Announc.">
        <title>Draft Genome Sequence and Gene Annotation of the Entomopathogenic Fungus Verticillium hemipterigenum.</title>
        <authorList>
            <person name="Horn F."/>
            <person name="Habel A."/>
            <person name="Scharf D.H."/>
            <person name="Dworschak J."/>
            <person name="Brakhage A.A."/>
            <person name="Guthke R."/>
            <person name="Hertweck C."/>
            <person name="Linde J."/>
        </authorList>
    </citation>
    <scope>NUCLEOTIDE SEQUENCE [LARGE SCALE GENOMIC DNA]</scope>
</reference>
<evidence type="ECO:0000313" key="2">
    <source>
        <dbReference type="EMBL" id="CEJ87908.1"/>
    </source>
</evidence>
<protein>
    <submittedName>
        <fullName evidence="2">Uncharacterized protein</fullName>
    </submittedName>
</protein>
<keyword evidence="1" id="KW-0812">Transmembrane</keyword>
<feature type="transmembrane region" description="Helical" evidence="1">
    <location>
        <begin position="244"/>
        <end position="263"/>
    </location>
</feature>
<keyword evidence="3" id="KW-1185">Reference proteome</keyword>
<dbReference type="EMBL" id="CDHN01000002">
    <property type="protein sequence ID" value="CEJ87908.1"/>
    <property type="molecule type" value="Genomic_DNA"/>
</dbReference>
<feature type="transmembrane region" description="Helical" evidence="1">
    <location>
        <begin position="90"/>
        <end position="112"/>
    </location>
</feature>
<dbReference type="AlphaFoldDB" id="A0A0A1TEA3"/>
<evidence type="ECO:0000313" key="3">
    <source>
        <dbReference type="Proteomes" id="UP000039046"/>
    </source>
</evidence>
<sequence>MPTIPFTGPRGMRLPMIVVAATAMMAASKIIHHYLYLANLSHPSWSHPVVQNFTAVTRLGFSNSSLIVEHAANGTWNPADHIPKTEPSKFYTWFLAHELLFFAIGVPLQYYWHLWLERILPMRPRGDASVSAEKVSIGEGDQVREEEIVKRWIASGKVKRASLSYWNTFLKWILDITVGQIIFGVVDLLRAITWKRKFTYSGLKLVMECVLPALLYLPSIYTFASLLSMALVPARHRVLFKQGMGLLGSVFLSVAICVIYPRLQVTSMGQSMLKHFTQGAWLGAHDAYARDKAAALKAANEAIAAELAKLKTSVPEIGDAVNKEL</sequence>
<gene>
    <name evidence="2" type="ORF">VHEMI04548</name>
</gene>
<accession>A0A0A1TEA3</accession>
<feature type="transmembrane region" description="Helical" evidence="1">
    <location>
        <begin position="210"/>
        <end position="232"/>
    </location>
</feature>